<dbReference type="EMBL" id="JAAAID010000665">
    <property type="protein sequence ID" value="KAG0015042.1"/>
    <property type="molecule type" value="Genomic_DNA"/>
</dbReference>
<dbReference type="InterPro" id="IPR044746">
    <property type="entry name" value="ABCC_6TM_D1"/>
</dbReference>
<feature type="domain" description="ABC transporter" evidence="11">
    <location>
        <begin position="1311"/>
        <end position="1497"/>
    </location>
</feature>
<feature type="compositionally biased region" description="Basic and acidic residues" evidence="9">
    <location>
        <begin position="612"/>
        <end position="656"/>
    </location>
</feature>
<feature type="transmembrane region" description="Helical" evidence="10">
    <location>
        <begin position="1215"/>
        <end position="1238"/>
    </location>
</feature>
<dbReference type="Pfam" id="PF24357">
    <property type="entry name" value="TMD0_ABC"/>
    <property type="match status" value="1"/>
</dbReference>
<gene>
    <name evidence="13" type="ORF">BGZ80_010081</name>
</gene>
<evidence type="ECO:0000256" key="6">
    <source>
        <dbReference type="ARBA" id="ARBA00022989"/>
    </source>
</evidence>
<evidence type="ECO:0000256" key="3">
    <source>
        <dbReference type="ARBA" id="ARBA00022692"/>
    </source>
</evidence>
<dbReference type="InterPro" id="IPR036640">
    <property type="entry name" value="ABC1_TM_sf"/>
</dbReference>
<keyword evidence="4" id="KW-0547">Nucleotide-binding</keyword>
<dbReference type="CDD" id="cd03244">
    <property type="entry name" value="ABCC_MRP_domain2"/>
    <property type="match status" value="1"/>
</dbReference>
<keyword evidence="2" id="KW-0813">Transport</keyword>
<evidence type="ECO:0000256" key="7">
    <source>
        <dbReference type="ARBA" id="ARBA00023136"/>
    </source>
</evidence>
<dbReference type="GO" id="GO:0016020">
    <property type="term" value="C:membrane"/>
    <property type="evidence" value="ECO:0007669"/>
    <property type="project" value="UniProtKB-SubCell"/>
</dbReference>
<dbReference type="FunFam" id="1.20.1560.10:FF:000010">
    <property type="entry name" value="Multidrug resistance-associated ABC transporter"/>
    <property type="match status" value="1"/>
</dbReference>
<dbReference type="InterPro" id="IPR003593">
    <property type="entry name" value="AAA+_ATPase"/>
</dbReference>
<sequence length="1505" mass="167155">MGSRELHTNARLYSLLPGQGRLEGVISTPLFLAKTAGVVAAFGLQVALLAIVVQNNSFASSTILSSVLYIVSILAALVLHYVEHFNIPNPSGTLLLYWLFTALFSIFPTRSWIQKSPNGLGDPLPLLKLLFTIVSFIVFGLENIPKSRHHELKRPNAEKIVQENPSPETFSNFFVRMTFLWLLPLLNKGTKKTLRMDDIWALHPKLLSYPLFLASQANIDADEAISRQSAQQLEAEGTDDTPFVQSHPIDLYSVLMSTVGWSFWSAAIPRLLYIAALYVRPIFFTSLLNFLSNYNAESKAKGTEPAAWKGFGYVIAIFVSAVLSGIFNAQFSNICFQSSMRARSALVSLIYRKALRLSSTNKQEGIGAIVNHMSADVDRILLIFTNIYFFGSGIIELVVVAYLLYQQIKYSMIAAIGVVVVIVAACGGMAPSVRASQELIMIQADKRMKLISELVNYIKSTKLYAWEQYFVKNITESRYMQLHFVRLYYIWTMANSTLLYSATTIASFAAVSIYAAIATPGMPLDITRMFSALTYINMLETPLLQTKTAFPIIISGKVSYNRIKAFLESEEISPNNVVRNPDASASDVAYEVKDGTFGWYTPETIKNMNERRGNEAKENAEKAAKEFKNNQIKNEKGDGPIDEECKADEKTGHESKTVSYSASLSAEEVDADKKMDEETRDTLGPVVHNVSFTIKRGSLTAVVGRVGQGKSSLAGALLGEMHKYSGSVVAYGSLAYVAQSAWILNDTVRNNILFGHEYDKERYLQVIKACALISDFKMLVNGDQTVIGEKGINLSGGQRQRISIARAVYANADVYIFDDPLSAVDAHVDRHIFEEAISQILADKTRILITNGIHHLQDVDQIIVVKQGRIAQDGSYYELIKDTEGDLFRLVAESNLTHGDAKDEEDLKDMSGNTSSTENEEAAEAPNVNEGAHSDGSIKHSTICSPDSLQHLHEDDIDLEEHQVVDEEVTKEGNVSWEVYKNYIQCAGPFGCAIFFFINIVFIVIQFYFQLWLKQWGNDNQQVIPSHNLSYWILTSLGWTLGSVVMLGCIYCVSYLVLARRASKILHAGMLKPLVRSPMSFFDITSSGKIINRFSQDISAVDLDLPMKFVGLLFGILFVLQQFAFAIAATPYCVILLVPLCICYYYLAGYYLVSSRELKRLDSAARSPMYAHFGETLNGLATIRSFREGDRFCLQANKMLDQSQQVYYLTNLTQLWLQLMLEFLSDIVLGFVALMAVLQRDSASAGQFGIVLSQIGTLTGMATVMMTAYCQLEIGIVSVERIREYSQLPSEARDVIPDSKTDESWPQHGKIEFQNYSARYREGHDLVLKNINLTIHAGERIGIVGRTGAGKSSVTMALFRIIEAAEGKIVIDGSASLKDYVSSLPEGLNAPIENGGDSLSLGQRQLMSLARAMLNQHIQILCLDEATAAIDIETDNAIQVALRKSFQNCTVLTIAHRINTIMDSDRIIVLDHGRVAEFDPPQVLLSNPNSIFYSLVKKSENAKSS</sequence>
<dbReference type="SMART" id="SM00382">
    <property type="entry name" value="AAA"/>
    <property type="match status" value="2"/>
</dbReference>
<feature type="domain" description="ABC transporter" evidence="11">
    <location>
        <begin position="666"/>
        <end position="892"/>
    </location>
</feature>
<dbReference type="CDD" id="cd03250">
    <property type="entry name" value="ABCC_MRP_domain1"/>
    <property type="match status" value="1"/>
</dbReference>
<feature type="transmembrane region" description="Helical" evidence="10">
    <location>
        <begin position="311"/>
        <end position="331"/>
    </location>
</feature>
<dbReference type="GO" id="GO:0005524">
    <property type="term" value="F:ATP binding"/>
    <property type="evidence" value="ECO:0007669"/>
    <property type="project" value="UniProtKB-KW"/>
</dbReference>
<keyword evidence="8" id="KW-0325">Glycoprotein</keyword>
<evidence type="ECO:0000256" key="4">
    <source>
        <dbReference type="ARBA" id="ARBA00022741"/>
    </source>
</evidence>
<dbReference type="InterPro" id="IPR044726">
    <property type="entry name" value="ABCC_6TM_D2"/>
</dbReference>
<feature type="transmembrane region" description="Helical" evidence="10">
    <location>
        <begin position="271"/>
        <end position="291"/>
    </location>
</feature>
<feature type="transmembrane region" description="Helical" evidence="10">
    <location>
        <begin position="58"/>
        <end position="82"/>
    </location>
</feature>
<dbReference type="CDD" id="cd18579">
    <property type="entry name" value="ABC_6TM_ABCC_D1"/>
    <property type="match status" value="1"/>
</dbReference>
<dbReference type="InterPro" id="IPR003439">
    <property type="entry name" value="ABC_transporter-like_ATP-bd"/>
</dbReference>
<dbReference type="GO" id="GO:0140359">
    <property type="term" value="F:ABC-type transporter activity"/>
    <property type="evidence" value="ECO:0007669"/>
    <property type="project" value="InterPro"/>
</dbReference>
<keyword evidence="5" id="KW-0067">ATP-binding</keyword>
<dbReference type="Pfam" id="PF00664">
    <property type="entry name" value="ABC_membrane"/>
    <property type="match status" value="2"/>
</dbReference>
<dbReference type="PROSITE" id="PS00211">
    <property type="entry name" value="ABC_TRANSPORTER_1"/>
    <property type="match status" value="2"/>
</dbReference>
<evidence type="ECO:0000256" key="1">
    <source>
        <dbReference type="ARBA" id="ARBA00004141"/>
    </source>
</evidence>
<feature type="transmembrane region" description="Helical" evidence="10">
    <location>
        <begin position="529"/>
        <end position="554"/>
    </location>
</feature>
<feature type="transmembrane region" description="Helical" evidence="10">
    <location>
        <begin position="125"/>
        <end position="144"/>
    </location>
</feature>
<dbReference type="InterPro" id="IPR017871">
    <property type="entry name" value="ABC_transporter-like_CS"/>
</dbReference>
<feature type="transmembrane region" description="Helical" evidence="10">
    <location>
        <begin position="1109"/>
        <end position="1128"/>
    </location>
</feature>
<feature type="transmembrane region" description="Helical" evidence="10">
    <location>
        <begin position="1029"/>
        <end position="1058"/>
    </location>
</feature>
<feature type="transmembrane region" description="Helical" evidence="10">
    <location>
        <begin position="488"/>
        <end position="517"/>
    </location>
</feature>
<dbReference type="GO" id="GO:0016887">
    <property type="term" value="F:ATP hydrolysis activity"/>
    <property type="evidence" value="ECO:0007669"/>
    <property type="project" value="InterPro"/>
</dbReference>
<dbReference type="SUPFAM" id="SSF90123">
    <property type="entry name" value="ABC transporter transmembrane region"/>
    <property type="match status" value="2"/>
</dbReference>
<evidence type="ECO:0000259" key="12">
    <source>
        <dbReference type="PROSITE" id="PS50929"/>
    </source>
</evidence>
<evidence type="ECO:0000313" key="14">
    <source>
        <dbReference type="Proteomes" id="UP000703661"/>
    </source>
</evidence>
<dbReference type="SUPFAM" id="SSF52540">
    <property type="entry name" value="P-loop containing nucleoside triphosphate hydrolases"/>
    <property type="match status" value="2"/>
</dbReference>
<dbReference type="Proteomes" id="UP000703661">
    <property type="component" value="Unassembled WGS sequence"/>
</dbReference>
<dbReference type="FunFam" id="3.40.50.300:FF:000997">
    <property type="entry name" value="Multidrug resistance-associated protein 1"/>
    <property type="match status" value="1"/>
</dbReference>
<dbReference type="PROSITE" id="PS50893">
    <property type="entry name" value="ABC_TRANSPORTER_2"/>
    <property type="match status" value="2"/>
</dbReference>
<feature type="domain" description="ABC transmembrane type-1" evidence="12">
    <location>
        <begin position="271"/>
        <end position="555"/>
    </location>
</feature>
<feature type="transmembrane region" description="Helical" evidence="10">
    <location>
        <begin position="410"/>
        <end position="433"/>
    </location>
</feature>
<feature type="transmembrane region" description="Helical" evidence="10">
    <location>
        <begin position="31"/>
        <end position="52"/>
    </location>
</feature>
<dbReference type="InterPro" id="IPR056227">
    <property type="entry name" value="TMD0_ABC"/>
</dbReference>
<dbReference type="PANTHER" id="PTHR24223:SF399">
    <property type="entry name" value="ABC TRANSPORTER ATNG"/>
    <property type="match status" value="1"/>
</dbReference>
<evidence type="ECO:0000256" key="2">
    <source>
        <dbReference type="ARBA" id="ARBA00022448"/>
    </source>
</evidence>
<protein>
    <submittedName>
        <fullName evidence="13">Uncharacterized protein</fullName>
    </submittedName>
</protein>
<comment type="caution">
    <text evidence="13">The sequence shown here is derived from an EMBL/GenBank/DDBJ whole genome shotgun (WGS) entry which is preliminary data.</text>
</comment>
<proteinExistence type="predicted"/>
<keyword evidence="14" id="KW-1185">Reference proteome</keyword>
<dbReference type="Gene3D" id="1.20.1560.10">
    <property type="entry name" value="ABC transporter type 1, transmembrane domain"/>
    <property type="match status" value="2"/>
</dbReference>
<dbReference type="PANTHER" id="PTHR24223">
    <property type="entry name" value="ATP-BINDING CASSETTE SUB-FAMILY C"/>
    <property type="match status" value="1"/>
</dbReference>
<accession>A0A9P6T007</accession>
<name>A0A9P6T007_9FUNG</name>
<feature type="region of interest" description="Disordered" evidence="9">
    <location>
        <begin position="899"/>
        <end position="937"/>
    </location>
</feature>
<feature type="transmembrane region" description="Helical" evidence="10">
    <location>
        <begin position="380"/>
        <end position="404"/>
    </location>
</feature>
<dbReference type="InterPro" id="IPR050173">
    <property type="entry name" value="ABC_transporter_C-like"/>
</dbReference>
<feature type="domain" description="ABC transmembrane type-1" evidence="12">
    <location>
        <begin position="993"/>
        <end position="1273"/>
    </location>
</feature>
<dbReference type="InterPro" id="IPR027417">
    <property type="entry name" value="P-loop_NTPase"/>
</dbReference>
<feature type="transmembrane region" description="Helical" evidence="10">
    <location>
        <begin position="1134"/>
        <end position="1153"/>
    </location>
</feature>
<evidence type="ECO:0000259" key="11">
    <source>
        <dbReference type="PROSITE" id="PS50893"/>
    </source>
</evidence>
<keyword evidence="6 10" id="KW-1133">Transmembrane helix</keyword>
<keyword evidence="7 10" id="KW-0472">Membrane</keyword>
<reference evidence="13" key="1">
    <citation type="journal article" date="2020" name="Fungal Divers.">
        <title>Resolving the Mortierellaceae phylogeny through synthesis of multi-gene phylogenetics and phylogenomics.</title>
        <authorList>
            <person name="Vandepol N."/>
            <person name="Liber J."/>
            <person name="Desiro A."/>
            <person name="Na H."/>
            <person name="Kennedy M."/>
            <person name="Barry K."/>
            <person name="Grigoriev I.V."/>
            <person name="Miller A.N."/>
            <person name="O'Donnell K."/>
            <person name="Stajich J.E."/>
            <person name="Bonito G."/>
        </authorList>
    </citation>
    <scope>NUCLEOTIDE SEQUENCE</scope>
    <source>
        <strain evidence="13">NRRL 2769</strain>
    </source>
</reference>
<evidence type="ECO:0000256" key="9">
    <source>
        <dbReference type="SAM" id="MobiDB-lite"/>
    </source>
</evidence>
<dbReference type="PROSITE" id="PS50929">
    <property type="entry name" value="ABC_TM1F"/>
    <property type="match status" value="2"/>
</dbReference>
<dbReference type="FunFam" id="3.40.50.300:FF:003492">
    <property type="entry name" value="AGAP012735-PA"/>
    <property type="match status" value="1"/>
</dbReference>
<feature type="transmembrane region" description="Helical" evidence="10">
    <location>
        <begin position="990"/>
        <end position="1009"/>
    </location>
</feature>
<dbReference type="InterPro" id="IPR011527">
    <property type="entry name" value="ABC1_TM_dom"/>
</dbReference>
<dbReference type="CDD" id="cd18580">
    <property type="entry name" value="ABC_6TM_ABCC_D2"/>
    <property type="match status" value="1"/>
</dbReference>
<feature type="transmembrane region" description="Helical" evidence="10">
    <location>
        <begin position="94"/>
        <end position="113"/>
    </location>
</feature>
<evidence type="ECO:0000256" key="10">
    <source>
        <dbReference type="SAM" id="Phobius"/>
    </source>
</evidence>
<keyword evidence="3 10" id="KW-0812">Transmembrane</keyword>
<evidence type="ECO:0000256" key="8">
    <source>
        <dbReference type="ARBA" id="ARBA00023180"/>
    </source>
</evidence>
<comment type="subcellular location">
    <subcellularLocation>
        <location evidence="1">Membrane</location>
        <topology evidence="1">Multi-pass membrane protein</topology>
    </subcellularLocation>
</comment>
<evidence type="ECO:0000256" key="5">
    <source>
        <dbReference type="ARBA" id="ARBA00022840"/>
    </source>
</evidence>
<dbReference type="Gene3D" id="3.40.50.300">
    <property type="entry name" value="P-loop containing nucleotide triphosphate hydrolases"/>
    <property type="match status" value="3"/>
</dbReference>
<dbReference type="Pfam" id="PF00005">
    <property type="entry name" value="ABC_tran"/>
    <property type="match status" value="2"/>
</dbReference>
<evidence type="ECO:0000313" key="13">
    <source>
        <dbReference type="EMBL" id="KAG0015042.1"/>
    </source>
</evidence>
<feature type="region of interest" description="Disordered" evidence="9">
    <location>
        <begin position="612"/>
        <end position="672"/>
    </location>
</feature>
<organism evidence="13 14">
    <name type="scientific">Entomortierella chlamydospora</name>
    <dbReference type="NCBI Taxonomy" id="101097"/>
    <lineage>
        <taxon>Eukaryota</taxon>
        <taxon>Fungi</taxon>
        <taxon>Fungi incertae sedis</taxon>
        <taxon>Mucoromycota</taxon>
        <taxon>Mortierellomycotina</taxon>
        <taxon>Mortierellomycetes</taxon>
        <taxon>Mortierellales</taxon>
        <taxon>Mortierellaceae</taxon>
        <taxon>Entomortierella</taxon>
    </lineage>
</organism>